<dbReference type="InterPro" id="IPR001647">
    <property type="entry name" value="HTH_TetR"/>
</dbReference>
<dbReference type="SUPFAM" id="SSF46689">
    <property type="entry name" value="Homeodomain-like"/>
    <property type="match status" value="1"/>
</dbReference>
<feature type="DNA-binding region" description="H-T-H motif" evidence="2">
    <location>
        <begin position="40"/>
        <end position="59"/>
    </location>
</feature>
<dbReference type="PROSITE" id="PS50977">
    <property type="entry name" value="HTH_TETR_2"/>
    <property type="match status" value="1"/>
</dbReference>
<dbReference type="EMBL" id="BAEH01000092">
    <property type="protein sequence ID" value="GAB19640.1"/>
    <property type="molecule type" value="Genomic_DNA"/>
</dbReference>
<evidence type="ECO:0000313" key="5">
    <source>
        <dbReference type="Proteomes" id="UP000035034"/>
    </source>
</evidence>
<name>H0R3I9_9ACTN</name>
<evidence type="ECO:0000256" key="1">
    <source>
        <dbReference type="ARBA" id="ARBA00023125"/>
    </source>
</evidence>
<dbReference type="Pfam" id="PF00440">
    <property type="entry name" value="TetR_N"/>
    <property type="match status" value="1"/>
</dbReference>
<dbReference type="eggNOG" id="COG1309">
    <property type="taxonomic scope" value="Bacteria"/>
</dbReference>
<protein>
    <submittedName>
        <fullName evidence="4">Putative TetR family transcriptional regulator</fullName>
    </submittedName>
</protein>
<comment type="caution">
    <text evidence="4">The sequence shown here is derived from an EMBL/GenBank/DDBJ whole genome shotgun (WGS) entry which is preliminary data.</text>
</comment>
<dbReference type="OrthoDB" id="3218408at2"/>
<proteinExistence type="predicted"/>
<dbReference type="GO" id="GO:0003677">
    <property type="term" value="F:DNA binding"/>
    <property type="evidence" value="ECO:0007669"/>
    <property type="project" value="UniProtKB-UniRule"/>
</dbReference>
<dbReference type="Gene3D" id="1.10.357.10">
    <property type="entry name" value="Tetracycline Repressor, domain 2"/>
    <property type="match status" value="1"/>
</dbReference>
<sequence length="194" mass="21909">MCDVAARNSPAPQAAGSLSTDDWLAVGYRLLAEDGIAALKIDRLCERAGVTRGSFYWHFATIASFRTALVESWTRALSTERDYVDSIAHLQPRPRLAAMIDWLMGDQKWLLERAMREWARHDETLAKAVGQSDLRVWKAVIRIFVDHGFDDEQASLRADLIFSAGIGSMHLAGPRRIRSSDRRDDLLDLLLRND</sequence>
<dbReference type="STRING" id="1077974.GOEFS_092_00650"/>
<feature type="domain" description="HTH tetR-type" evidence="3">
    <location>
        <begin position="17"/>
        <end position="77"/>
    </location>
</feature>
<evidence type="ECO:0000256" key="2">
    <source>
        <dbReference type="PROSITE-ProRule" id="PRU00335"/>
    </source>
</evidence>
<dbReference type="Proteomes" id="UP000035034">
    <property type="component" value="Unassembled WGS sequence"/>
</dbReference>
<reference evidence="4 5" key="1">
    <citation type="submission" date="2011-12" db="EMBL/GenBank/DDBJ databases">
        <title>Whole genome shotgun sequence of Gordonia effusa NBRC 100432.</title>
        <authorList>
            <person name="Yoshida I."/>
            <person name="Takarada H."/>
            <person name="Hosoyama A."/>
            <person name="Tsuchikane K."/>
            <person name="Katsumata H."/>
            <person name="Yamazaki S."/>
            <person name="Fujita N."/>
        </authorList>
    </citation>
    <scope>NUCLEOTIDE SEQUENCE [LARGE SCALE GENOMIC DNA]</scope>
    <source>
        <strain evidence="4 5">NBRC 100432</strain>
    </source>
</reference>
<evidence type="ECO:0000259" key="3">
    <source>
        <dbReference type="PROSITE" id="PS50977"/>
    </source>
</evidence>
<keyword evidence="5" id="KW-1185">Reference proteome</keyword>
<keyword evidence="1 2" id="KW-0238">DNA-binding</keyword>
<accession>H0R3I9</accession>
<organism evidence="4 5">
    <name type="scientific">Gordonia effusa NBRC 100432</name>
    <dbReference type="NCBI Taxonomy" id="1077974"/>
    <lineage>
        <taxon>Bacteria</taxon>
        <taxon>Bacillati</taxon>
        <taxon>Actinomycetota</taxon>
        <taxon>Actinomycetes</taxon>
        <taxon>Mycobacteriales</taxon>
        <taxon>Gordoniaceae</taxon>
        <taxon>Gordonia</taxon>
    </lineage>
</organism>
<evidence type="ECO:0000313" key="4">
    <source>
        <dbReference type="EMBL" id="GAB19640.1"/>
    </source>
</evidence>
<dbReference type="InterPro" id="IPR009057">
    <property type="entry name" value="Homeodomain-like_sf"/>
</dbReference>
<dbReference type="AlphaFoldDB" id="H0R3I9"/>
<gene>
    <name evidence="4" type="ORF">GOEFS_092_00650</name>
</gene>